<evidence type="ECO:0000313" key="1">
    <source>
        <dbReference type="EMBL" id="CAG8465973.1"/>
    </source>
</evidence>
<accession>A0ACA9KCL7</accession>
<dbReference type="EMBL" id="CAJVPT010001605">
    <property type="protein sequence ID" value="CAG8465973.1"/>
    <property type="molecule type" value="Genomic_DNA"/>
</dbReference>
<dbReference type="Proteomes" id="UP000789525">
    <property type="component" value="Unassembled WGS sequence"/>
</dbReference>
<gene>
    <name evidence="1" type="ORF">ACOLOM_LOCUS1378</name>
</gene>
<keyword evidence="2" id="KW-1185">Reference proteome</keyword>
<name>A0ACA9KCL7_9GLOM</name>
<protein>
    <submittedName>
        <fullName evidence="1">17520_t:CDS:1</fullName>
    </submittedName>
</protein>
<comment type="caution">
    <text evidence="1">The sequence shown here is derived from an EMBL/GenBank/DDBJ whole genome shotgun (WGS) entry which is preliminary data.</text>
</comment>
<proteinExistence type="predicted"/>
<evidence type="ECO:0000313" key="2">
    <source>
        <dbReference type="Proteomes" id="UP000789525"/>
    </source>
</evidence>
<reference evidence="1" key="1">
    <citation type="submission" date="2021-06" db="EMBL/GenBank/DDBJ databases">
        <authorList>
            <person name="Kallberg Y."/>
            <person name="Tangrot J."/>
            <person name="Rosling A."/>
        </authorList>
    </citation>
    <scope>NUCLEOTIDE SEQUENCE</scope>
    <source>
        <strain evidence="1">CL356</strain>
    </source>
</reference>
<organism evidence="1 2">
    <name type="scientific">Acaulospora colombiana</name>
    <dbReference type="NCBI Taxonomy" id="27376"/>
    <lineage>
        <taxon>Eukaryota</taxon>
        <taxon>Fungi</taxon>
        <taxon>Fungi incertae sedis</taxon>
        <taxon>Mucoromycota</taxon>
        <taxon>Glomeromycotina</taxon>
        <taxon>Glomeromycetes</taxon>
        <taxon>Diversisporales</taxon>
        <taxon>Acaulosporaceae</taxon>
        <taxon>Acaulospora</taxon>
    </lineage>
</organism>
<sequence length="1178" mass="134036">MLRIRGRANETPRPDTSVIASFPNDCNLQELNKIVRGLRFLMDLRSICIAFTNGDIFMVSLDGSNDVNESTEMVGSIESLIKCMEWSPDEEVVVFVTGNDTILEMTKDFDVIAEFPINVEELGEAVSISVGWGKKETQFHGSEGKLAAQRIVDVSNFILSEDDDAGARISWCGDGNMFCCSAIDTNRGLRIIRVYNREGVLQSTSEPVDRLGHVLAWRPAGNLIASNQKLPDKHEIIFFEKNGLRHGEFALRESTSHKVIEILWNCDSTVLAIWLERGAPQTEKSSCVQLWNMNNYYWYLKQEIPMKAGDSITSVSWDPEVALRLSITTQRKCHRFDFAWDNLCCNLINEKNAAAVAVIDGSSVQLTPFRTMNVPPPMFAFSVQLNSPAMHVSFSPNNGGNDFAVLQANQEITFFDWRGAMEKPAKPPTLIGSINSKLFDLKNEGFMRQIAWIDKGILFFLQSDPTNGSDVVCQIEVDLEKNLDQRIIYQKCLNNAFAVKRLHWDHTHKMMHLMSNDGMVWDVRIRLGQPGNCDFDVSETPFVKFPESCTWIGSTKIGADERTEKVVLGMSVNNKLYANESLISSDCTSFFVHNDFLIFTTLGHVAKFLPLHVSLSDLKDPANIPCDETVREIERGSKIVCAIYYDASLILQVLIKNEDVTKTMYPPVDKIRNSRDDNSSWDASAKVNTICDAIREVLETLDTRTYLQSIITTYVRRTPPDLESALELLVKLKDRDPNLAEDAIKFAIFLIDADRLFDVALGMYDFSLVLMVAQQSQKDPREYLAFLANLESYPLNYQRFKIDDHLNRYEKALRNLSLSGEEHFEDCLKYIVDHALYKSAISIFANDREKYKKVISIYGDYLFTESNFKEAGLAYTLAEDRPKALESYKEGGLWRDAFAIAQELNYSSDDLFELAKDLAELLADKRKYQEAAQILLDYTKQPEEAIELLNKGHCWKEAIRISRVYNRADLIQTNVKPSVIEVNSMSDQLNQQTLRLKEIRVNKSKRSHDSELFNDESLENVDVFSDTSSMASGFTRYTQSNTQLSIHSSRSRKSAKSRRREERKKARGKKGSIYEEEYLMDSLKRLIERFNTTQAEIENLLSCLVSLGVVKNAQQIQSIFYNLEGLIRKNIDEIFDVSLITAVTTIEDDTESYVTKPPATKVIEKPKIIETNWKLQII</sequence>